<dbReference type="PANTHER" id="PTHR11575:SF24">
    <property type="entry name" value="5'-NUCLEOTIDASE"/>
    <property type="match status" value="1"/>
</dbReference>
<dbReference type="PROSITE" id="PS00786">
    <property type="entry name" value="5_NUCLEOTIDASE_2"/>
    <property type="match status" value="1"/>
</dbReference>
<dbReference type="Pfam" id="PF02872">
    <property type="entry name" value="5_nucleotid_C"/>
    <property type="match status" value="1"/>
</dbReference>
<evidence type="ECO:0000259" key="5">
    <source>
        <dbReference type="Pfam" id="PF02872"/>
    </source>
</evidence>
<dbReference type="RefSeq" id="WP_218286111.1">
    <property type="nucleotide sequence ID" value="NZ_CP076448.1"/>
</dbReference>
<organism evidence="6 7">
    <name type="scientific">Elioraea tepida</name>
    <dbReference type="NCBI Taxonomy" id="2843330"/>
    <lineage>
        <taxon>Bacteria</taxon>
        <taxon>Pseudomonadati</taxon>
        <taxon>Pseudomonadota</taxon>
        <taxon>Alphaproteobacteria</taxon>
        <taxon>Acetobacterales</taxon>
        <taxon>Elioraeaceae</taxon>
        <taxon>Elioraea</taxon>
    </lineage>
</organism>
<dbReference type="InterPro" id="IPR006146">
    <property type="entry name" value="5'-Nucleotdase_CS"/>
</dbReference>
<sequence>MRLTRRTLLAAAPVLAAPALVRAEAPLRLTVLHTNDVHSRHEPVNRFGAACRAEDQASGACSGGSARLAAAVLRERADAEAAGRRVLLLDAGDQFMGSLFYTHWRGEAERRVMAAIGYDAMALGNHEFDHGPETIARFVRTAPFPVLGANLDTREEPALAGLVRPWVMLAGGIAVVGAVTAETPRISSPGPRLRFGEESAAVAAAAAEARAAGARAVIALTHVGFARDRAIAAAVPGLAAVVGGHSHTLLSNSDPSALARYPQPVPGPDGRAVPVVQAGANNRFLGRLDLDLDTEGRVVEARGDALPLAFAGPRDLAVEALVAELALPLAALRARVIGAAAAPLPNDACRREECALGNMVAEAMLAAARPSGAEIALQNGGGLRSGLAAGPITWGDLLTVLPFSNTLATLTLAGADLRAALENGFSAVESGAGRFPQLAGLRVVWDPGAPPGRRLVSASVVGPDGSTRPLEDGRLYTIVTNNFLRQGGDGYLSLRDRAVAAYDGGPNIEDVVEAWIAARSPVLPVTDGRITRR</sequence>
<dbReference type="GO" id="GO:0046872">
    <property type="term" value="F:metal ion binding"/>
    <property type="evidence" value="ECO:0007669"/>
    <property type="project" value="InterPro"/>
</dbReference>
<dbReference type="Pfam" id="PF00149">
    <property type="entry name" value="Metallophos"/>
    <property type="match status" value="1"/>
</dbReference>
<dbReference type="KEGG" id="elio:KO353_02025"/>
<keyword evidence="7" id="KW-1185">Reference proteome</keyword>
<feature type="chain" id="PRO_5037699007" evidence="3">
    <location>
        <begin position="24"/>
        <end position="533"/>
    </location>
</feature>
<dbReference type="EMBL" id="CP076448">
    <property type="protein sequence ID" value="QXM25055.1"/>
    <property type="molecule type" value="Genomic_DNA"/>
</dbReference>
<feature type="domain" description="5'-Nucleotidase C-terminal" evidence="5">
    <location>
        <begin position="336"/>
        <end position="491"/>
    </location>
</feature>
<protein>
    <submittedName>
        <fullName evidence="6">5'-nucleotidase C-terminal domain-containing protein</fullName>
    </submittedName>
</protein>
<evidence type="ECO:0000256" key="2">
    <source>
        <dbReference type="ARBA" id="ARBA00022729"/>
    </source>
</evidence>
<dbReference type="InterPro" id="IPR004843">
    <property type="entry name" value="Calcineurin-like_PHP"/>
</dbReference>
<comment type="similarity">
    <text evidence="1">Belongs to the 5'-nucleotidase family.</text>
</comment>
<dbReference type="InterPro" id="IPR006179">
    <property type="entry name" value="5_nucleotidase/apyrase"/>
</dbReference>
<name>A0A975U2B3_9PROT</name>
<evidence type="ECO:0000256" key="1">
    <source>
        <dbReference type="ARBA" id="ARBA00006654"/>
    </source>
</evidence>
<dbReference type="GO" id="GO:0009166">
    <property type="term" value="P:nucleotide catabolic process"/>
    <property type="evidence" value="ECO:0007669"/>
    <property type="project" value="InterPro"/>
</dbReference>
<proteinExistence type="inferred from homology"/>
<dbReference type="AlphaFoldDB" id="A0A975U2B3"/>
<keyword evidence="2 3" id="KW-0732">Signal</keyword>
<dbReference type="GO" id="GO:0000166">
    <property type="term" value="F:nucleotide binding"/>
    <property type="evidence" value="ECO:0007669"/>
    <property type="project" value="InterPro"/>
</dbReference>
<gene>
    <name evidence="6" type="ORF">KO353_02025</name>
</gene>
<evidence type="ECO:0000259" key="4">
    <source>
        <dbReference type="Pfam" id="PF00149"/>
    </source>
</evidence>
<feature type="domain" description="Calcineurin-like phosphoesterase" evidence="4">
    <location>
        <begin position="30"/>
        <end position="248"/>
    </location>
</feature>
<dbReference type="GO" id="GO:0016788">
    <property type="term" value="F:hydrolase activity, acting on ester bonds"/>
    <property type="evidence" value="ECO:0007669"/>
    <property type="project" value="InterPro"/>
</dbReference>
<evidence type="ECO:0000313" key="7">
    <source>
        <dbReference type="Proteomes" id="UP000694001"/>
    </source>
</evidence>
<evidence type="ECO:0000256" key="3">
    <source>
        <dbReference type="SAM" id="SignalP"/>
    </source>
</evidence>
<feature type="signal peptide" evidence="3">
    <location>
        <begin position="1"/>
        <end position="23"/>
    </location>
</feature>
<accession>A0A975U2B3</accession>
<dbReference type="PANTHER" id="PTHR11575">
    <property type="entry name" value="5'-NUCLEOTIDASE-RELATED"/>
    <property type="match status" value="1"/>
</dbReference>
<dbReference type="InterPro" id="IPR008334">
    <property type="entry name" value="5'-Nucleotdase_C"/>
</dbReference>
<dbReference type="Proteomes" id="UP000694001">
    <property type="component" value="Chromosome"/>
</dbReference>
<evidence type="ECO:0000313" key="6">
    <source>
        <dbReference type="EMBL" id="QXM25055.1"/>
    </source>
</evidence>
<reference evidence="6" key="1">
    <citation type="submission" date="2021-06" db="EMBL/GenBank/DDBJ databases">
        <title>Elioraea tepida, sp. nov., a moderately thermophilic aerobic anoxygenic phototrophic bacterium isolated from an alkaline siliceous hot spring mat community in Yellowstone National Park, WY, USA.</title>
        <authorList>
            <person name="Saini M.K."/>
            <person name="Yoshida S."/>
            <person name="Sebastian A."/>
            <person name="Hirose S."/>
            <person name="Hara E."/>
            <person name="Tamaki H."/>
            <person name="Soulier N.T."/>
            <person name="Albert I."/>
            <person name="Hanada S."/>
            <person name="Bryant D.A."/>
            <person name="Tank M."/>
        </authorList>
    </citation>
    <scope>NUCLEOTIDE SEQUENCE</scope>
    <source>
        <strain evidence="6">MS-P2</strain>
    </source>
</reference>